<reference evidence="2 3" key="1">
    <citation type="submission" date="2019-08" db="EMBL/GenBank/DDBJ databases">
        <title>In-depth cultivation of the pig gut microbiome towards novel bacterial diversity and tailored functional studies.</title>
        <authorList>
            <person name="Wylensek D."/>
            <person name="Hitch T.C.A."/>
            <person name="Clavel T."/>
        </authorList>
    </citation>
    <scope>NUCLEOTIDE SEQUENCE [LARGE SCALE GENOMIC DNA]</scope>
    <source>
        <strain evidence="2 3">LKV-178-WT-2G</strain>
    </source>
</reference>
<keyword evidence="1" id="KW-1133">Transmembrane helix</keyword>
<dbReference type="RefSeq" id="WP_154459302.1">
    <property type="nucleotide sequence ID" value="NZ_VUMM01000002.1"/>
</dbReference>
<accession>A0A7X2T2X5</accession>
<comment type="caution">
    <text evidence="2">The sequence shown here is derived from an EMBL/GenBank/DDBJ whole genome shotgun (WGS) entry which is preliminary data.</text>
</comment>
<proteinExistence type="predicted"/>
<evidence type="ECO:0000313" key="2">
    <source>
        <dbReference type="EMBL" id="MSS00830.1"/>
    </source>
</evidence>
<feature type="transmembrane region" description="Helical" evidence="1">
    <location>
        <begin position="28"/>
        <end position="48"/>
    </location>
</feature>
<keyword evidence="1" id="KW-0472">Membrane</keyword>
<evidence type="ECO:0000256" key="1">
    <source>
        <dbReference type="SAM" id="Phobius"/>
    </source>
</evidence>
<feature type="transmembrane region" description="Helical" evidence="1">
    <location>
        <begin position="68"/>
        <end position="87"/>
    </location>
</feature>
<dbReference type="EMBL" id="VUMM01000002">
    <property type="protein sequence ID" value="MSS00830.1"/>
    <property type="molecule type" value="Genomic_DNA"/>
</dbReference>
<evidence type="ECO:0000313" key="3">
    <source>
        <dbReference type="Proteomes" id="UP000470082"/>
    </source>
</evidence>
<protein>
    <submittedName>
        <fullName evidence="2">Uncharacterized protein</fullName>
    </submittedName>
</protein>
<dbReference type="AlphaFoldDB" id="A0A7X2T2X5"/>
<dbReference type="Proteomes" id="UP000470082">
    <property type="component" value="Unassembled WGS sequence"/>
</dbReference>
<name>A0A7X2T2X5_9FIRM</name>
<gene>
    <name evidence="2" type="ORF">FYJ50_01625</name>
</gene>
<sequence length="112" mass="12739">MQLSRKEREMLSSDIQQEYEMLKKLGGWIRNGLVITAVFVALAIYGWSGMVDPLIPNAPEAFRTFSKWAGLIGSILFGLFTLLVFLAQRNGKKSVQRKIKLFDDSKKRKSSK</sequence>
<organism evidence="2 3">
    <name type="scientific">Floccifex porci</name>
    <dbReference type="NCBI Taxonomy" id="2606629"/>
    <lineage>
        <taxon>Bacteria</taxon>
        <taxon>Bacillati</taxon>
        <taxon>Bacillota</taxon>
        <taxon>Erysipelotrichia</taxon>
        <taxon>Erysipelotrichales</taxon>
        <taxon>Erysipelotrichaceae</taxon>
        <taxon>Floccifex</taxon>
    </lineage>
</organism>
<keyword evidence="3" id="KW-1185">Reference proteome</keyword>
<keyword evidence="1" id="KW-0812">Transmembrane</keyword>